<gene>
    <name evidence="9" type="ORF">Selli2_01990</name>
</gene>
<dbReference type="EMBL" id="BSCH01000001">
    <property type="protein sequence ID" value="GLG88773.1"/>
    <property type="molecule type" value="Genomic_DNA"/>
</dbReference>
<evidence type="ECO:0000313" key="10">
    <source>
        <dbReference type="Proteomes" id="UP001145094"/>
    </source>
</evidence>
<dbReference type="CDD" id="cd03888">
    <property type="entry name" value="M20_PepV"/>
    <property type="match status" value="1"/>
</dbReference>
<dbReference type="SUPFAM" id="SSF53187">
    <property type="entry name" value="Zn-dependent exopeptidases"/>
    <property type="match status" value="1"/>
</dbReference>
<comment type="cofactor">
    <cofactor evidence="1">
        <name>Zn(2+)</name>
        <dbReference type="ChEBI" id="CHEBI:29105"/>
    </cofactor>
</comment>
<dbReference type="PROSITE" id="PS00758">
    <property type="entry name" value="ARGE_DAPE_CPG2_1"/>
    <property type="match status" value="1"/>
</dbReference>
<dbReference type="NCBIfam" id="TIGR01887">
    <property type="entry name" value="dipeptidaselike"/>
    <property type="match status" value="1"/>
</dbReference>
<dbReference type="InterPro" id="IPR002933">
    <property type="entry name" value="Peptidase_M20"/>
</dbReference>
<dbReference type="GO" id="GO:0008270">
    <property type="term" value="F:zinc ion binding"/>
    <property type="evidence" value="ECO:0007669"/>
    <property type="project" value="InterPro"/>
</dbReference>
<dbReference type="Pfam" id="PF01546">
    <property type="entry name" value="Peptidase_M20"/>
    <property type="match status" value="1"/>
</dbReference>
<comment type="similarity">
    <text evidence="2">Belongs to the peptidase M20A family.</text>
</comment>
<dbReference type="GO" id="GO:0008777">
    <property type="term" value="F:acetylornithine deacetylase activity"/>
    <property type="evidence" value="ECO:0007669"/>
    <property type="project" value="TreeGrafter"/>
</dbReference>
<dbReference type="SUPFAM" id="SSF55031">
    <property type="entry name" value="Bacterial exopeptidase dimerisation domain"/>
    <property type="match status" value="1"/>
</dbReference>
<dbReference type="Proteomes" id="UP001145094">
    <property type="component" value="Unassembled WGS sequence"/>
</dbReference>
<protein>
    <submittedName>
        <fullName evidence="9">Peptidase M20</fullName>
    </submittedName>
</protein>
<keyword evidence="3" id="KW-0645">Protease</keyword>
<keyword evidence="6" id="KW-0862">Zinc</keyword>
<dbReference type="Gene3D" id="3.30.70.360">
    <property type="match status" value="2"/>
</dbReference>
<dbReference type="GO" id="GO:0006508">
    <property type="term" value="P:proteolysis"/>
    <property type="evidence" value="ECO:0007669"/>
    <property type="project" value="UniProtKB-KW"/>
</dbReference>
<reference evidence="9" key="2">
    <citation type="submission" date="2022-11" db="EMBL/GenBank/DDBJ databases">
        <title>Draft genome sequence of Sellimonas catena strain 18CBH55.</title>
        <authorList>
            <person name="Hisatomi A."/>
            <person name="Ohkuma M."/>
            <person name="Sakamoto M."/>
        </authorList>
    </citation>
    <scope>NUCLEOTIDE SEQUENCE</scope>
    <source>
        <strain evidence="9">18CBH55</strain>
    </source>
</reference>
<comment type="caution">
    <text evidence="9">The sequence shown here is derived from an EMBL/GenBank/DDBJ whole genome shotgun (WGS) entry which is preliminary data.</text>
</comment>
<proteinExistence type="inferred from homology"/>
<keyword evidence="7" id="KW-0224">Dipeptidase</keyword>
<evidence type="ECO:0000256" key="4">
    <source>
        <dbReference type="ARBA" id="ARBA00022723"/>
    </source>
</evidence>
<dbReference type="InterPro" id="IPR010964">
    <property type="entry name" value="M20A_pepV-rel"/>
</dbReference>
<reference evidence="9" key="3">
    <citation type="journal article" date="2023" name="Int. J. Syst. Evol. Microbiol.">
        <title>Sellimonas catena sp. nov., isolated from human faeces.</title>
        <authorList>
            <person name="Hisatomi A."/>
            <person name="Ohkuma M."/>
            <person name="Sakamoto M."/>
        </authorList>
    </citation>
    <scope>NUCLEOTIDE SEQUENCE</scope>
    <source>
        <strain evidence="9">18CBH55</strain>
    </source>
</reference>
<evidence type="ECO:0000313" key="9">
    <source>
        <dbReference type="EMBL" id="GLG88773.1"/>
    </source>
</evidence>
<evidence type="ECO:0000256" key="2">
    <source>
        <dbReference type="ARBA" id="ARBA00006247"/>
    </source>
</evidence>
<keyword evidence="4" id="KW-0479">Metal-binding</keyword>
<dbReference type="Gene3D" id="3.40.630.10">
    <property type="entry name" value="Zn peptidases"/>
    <property type="match status" value="1"/>
</dbReference>
<dbReference type="PANTHER" id="PTHR43808:SF31">
    <property type="entry name" value="N-ACETYL-L-CITRULLINE DEACETYLASE"/>
    <property type="match status" value="1"/>
</dbReference>
<dbReference type="GO" id="GO:0006526">
    <property type="term" value="P:L-arginine biosynthetic process"/>
    <property type="evidence" value="ECO:0007669"/>
    <property type="project" value="TreeGrafter"/>
</dbReference>
<reference evidence="9" key="1">
    <citation type="submission" date="2022-11" db="EMBL/GenBank/DDBJ databases">
        <title>Draft genome sequence of Sellimonas catena strain 18CBH55.</title>
        <authorList>
            <person name="Atsushi H."/>
            <person name="Moriya O."/>
            <person name="Mitsuo S."/>
        </authorList>
    </citation>
    <scope>NUCLEOTIDE SEQUENCE</scope>
    <source>
        <strain evidence="9">18CBH55</strain>
    </source>
</reference>
<keyword evidence="5" id="KW-0378">Hydrolase</keyword>
<dbReference type="InterPro" id="IPR001261">
    <property type="entry name" value="ArgE/DapE_CS"/>
</dbReference>
<organism evidence="9 10">
    <name type="scientific">Sellimonas catena</name>
    <dbReference type="NCBI Taxonomy" id="2994035"/>
    <lineage>
        <taxon>Bacteria</taxon>
        <taxon>Bacillati</taxon>
        <taxon>Bacillota</taxon>
        <taxon>Clostridia</taxon>
        <taxon>Lachnospirales</taxon>
        <taxon>Lachnospiraceae</taxon>
        <taxon>Sellimonas</taxon>
    </lineage>
</organism>
<evidence type="ECO:0000256" key="6">
    <source>
        <dbReference type="ARBA" id="ARBA00022833"/>
    </source>
</evidence>
<dbReference type="InterPro" id="IPR036264">
    <property type="entry name" value="Bact_exopeptidase_dim_dom"/>
</dbReference>
<dbReference type="NCBIfam" id="NF005591">
    <property type="entry name" value="PRK07318.1"/>
    <property type="match status" value="1"/>
</dbReference>
<dbReference type="GO" id="GO:0016805">
    <property type="term" value="F:dipeptidase activity"/>
    <property type="evidence" value="ECO:0007669"/>
    <property type="project" value="UniProtKB-KW"/>
</dbReference>
<dbReference type="PANTHER" id="PTHR43808">
    <property type="entry name" value="ACETYLORNITHINE DEACETYLASE"/>
    <property type="match status" value="1"/>
</dbReference>
<evidence type="ECO:0000256" key="1">
    <source>
        <dbReference type="ARBA" id="ARBA00001947"/>
    </source>
</evidence>
<dbReference type="RefSeq" id="WP_281844239.1">
    <property type="nucleotide sequence ID" value="NZ_BSCH01000001.1"/>
</dbReference>
<evidence type="ECO:0000256" key="5">
    <source>
        <dbReference type="ARBA" id="ARBA00022801"/>
    </source>
</evidence>
<dbReference type="GO" id="GO:0008237">
    <property type="term" value="F:metallopeptidase activity"/>
    <property type="evidence" value="ECO:0007669"/>
    <property type="project" value="UniProtKB-KW"/>
</dbReference>
<accession>A0A9W6C7G8</accession>
<keyword evidence="8" id="KW-0482">Metalloprotease</keyword>
<evidence type="ECO:0000256" key="8">
    <source>
        <dbReference type="ARBA" id="ARBA00023049"/>
    </source>
</evidence>
<dbReference type="AlphaFoldDB" id="A0A9W6C7G8"/>
<evidence type="ECO:0000256" key="3">
    <source>
        <dbReference type="ARBA" id="ARBA00022670"/>
    </source>
</evidence>
<dbReference type="InterPro" id="IPR050072">
    <property type="entry name" value="Peptidase_M20A"/>
</dbReference>
<evidence type="ECO:0000256" key="7">
    <source>
        <dbReference type="ARBA" id="ARBA00022997"/>
    </source>
</evidence>
<name>A0A9W6C7G8_9FIRM</name>
<sequence length="458" mass="50786">MDFEKKIKDDRESLIRDIMKLVSIDSVESKQAEGMPFGEGPAKALQCYLGLAEAAGLQTENFDNYAGHADYGNGEETVGILGHVDVVPCGEGWICDPFRPRIIDGKLYGRGVLDNKGPMVVCLHAVKILKEMGIPLSKKIRLIVGANEETDWKCMDYYFGVKKMTPPQISFTPDAEFPLNHAEKGVFQYQLVTDLKEKIELSGGNAYNSVAESASALLPAGLEETVRERMPKWEEATSCKISCETEKQGVRLSVRGFAAHAASPAKGINAVSGMMYMIADLGLEGELSEIARWYMKNIGFDLQGKGLGIALSDEISGALSFNVGKVEVIDGKLILSIDNRVPVTYKCKEVQDLLEKNLEGSRFRFENPQITEAIYVPKDSFLVTTLMDVYREITQDYDAEPQVDGACSYARALENCVAFGAVLPGQPDLMHQKNEYLELDKLDLWMKIYLEAIYRLAQ</sequence>